<name>A0ABZ2GKL4_9BURK</name>
<keyword evidence="3" id="KW-0255">Endonuclease</keyword>
<dbReference type="InterPro" id="IPR034139">
    <property type="entry name" value="TOPRIM_OLD"/>
</dbReference>
<feature type="domain" description="Endonuclease GajA/Old nuclease/RecF-like AAA" evidence="1">
    <location>
        <begin position="193"/>
        <end position="401"/>
    </location>
</feature>
<protein>
    <submittedName>
        <fullName evidence="3">ATP-dependent endonuclease</fullName>
    </submittedName>
</protein>
<keyword evidence="3" id="KW-0540">Nuclease</keyword>
<dbReference type="PANTHER" id="PTHR43581:SF2">
    <property type="entry name" value="EXCINUCLEASE ATPASE SUBUNIT"/>
    <property type="match status" value="1"/>
</dbReference>
<dbReference type="SUPFAM" id="SSF52540">
    <property type="entry name" value="P-loop containing nucleoside triphosphate hydrolases"/>
    <property type="match status" value="1"/>
</dbReference>
<dbReference type="InterPro" id="IPR041685">
    <property type="entry name" value="AAA_GajA/Old/RecF-like"/>
</dbReference>
<dbReference type="InterPro" id="IPR027417">
    <property type="entry name" value="P-loop_NTPase"/>
</dbReference>
<evidence type="ECO:0000313" key="4">
    <source>
        <dbReference type="Proteomes" id="UP001373909"/>
    </source>
</evidence>
<feature type="domain" description="OLD protein-like TOPRIM" evidence="2">
    <location>
        <begin position="458"/>
        <end position="528"/>
    </location>
</feature>
<dbReference type="EMBL" id="CP142523">
    <property type="protein sequence ID" value="WWO44990.1"/>
    <property type="molecule type" value="Genomic_DNA"/>
</dbReference>
<organism evidence="3 4">
    <name type="scientific">Janthinobacterium aestuarii</name>
    <dbReference type="NCBI Taxonomy" id="2985511"/>
    <lineage>
        <taxon>Bacteria</taxon>
        <taxon>Pseudomonadati</taxon>
        <taxon>Pseudomonadota</taxon>
        <taxon>Betaproteobacteria</taxon>
        <taxon>Burkholderiales</taxon>
        <taxon>Oxalobacteraceae</taxon>
        <taxon>Janthinobacterium</taxon>
    </lineage>
</organism>
<accession>A0ABZ2GKL4</accession>
<gene>
    <name evidence="3" type="ORF">OPV09_20025</name>
</gene>
<feature type="domain" description="Endonuclease GajA/Old nuclease/RecF-like AAA" evidence="1">
    <location>
        <begin position="1"/>
        <end position="105"/>
    </location>
</feature>
<sequence>MKIKKVEIRNFRLLRNADLYLEDGTTMVVGRNNSGKTSLAELFRRLLLESSAAFRLEDFSLGAHSCFWSAYELFSAGKEEIEVRALLPEIEIWLTLRYEKDEMNLGPLGDFVVDLDPDCTEARIHVCYQLGDGKVKALLGEIEFVDGAGEEAKKVALFEVLRERLPKLYKCSLAGVDPNDPTNRKPMEWAQLKATIQGDLITAHRGLDDTTHKDNDSLGKILSTLFATAGSDSADAADRKTVAELKAAVKDVQGNIDKSFNGQLTNLLPALDLFGYRLPDPKLRTETTLDVELLLKNHTKIKYSGSGGIHLPEAYNGLGTRNLIYMLLKLFEAYKSYKALTCTPVVHLVFIEEPEAHLHPQMQEVFIQKLNEIARIFVQISGDERPWPVQFVVSTHSSHMANKAPFDAIRYFLVSTDPAAVGFFSSRIRDLKKDFGDKSNKDNEFLHQYMSQTRCDLLFADKVMLIEGTAEHLLLPRMTEKVDAGLVAGAKLGSQYVAILEVGGAYAHIFARLLDFLELPALIITDLDSVTGPNSGTACKVSEGKGTSNACIRDWFGGANVSLAALLDKKPEDKAKGNRRIAYQVPEEGAKPCGRSFEDAFVLANAVKFDVDPKDPEQFAWDYASRQKKSTFALKYAIEDGEWSVPRYITEGLEWLATAGSFVTAAAVILEVIIPNEAADA</sequence>
<keyword evidence="4" id="KW-1185">Reference proteome</keyword>
<evidence type="ECO:0000313" key="3">
    <source>
        <dbReference type="EMBL" id="WWO44990.1"/>
    </source>
</evidence>
<proteinExistence type="predicted"/>
<keyword evidence="3" id="KW-0378">Hydrolase</keyword>
<dbReference type="InterPro" id="IPR051396">
    <property type="entry name" value="Bact_Antivir_Def_Nuclease"/>
</dbReference>
<dbReference type="RefSeq" id="WP_338679209.1">
    <property type="nucleotide sequence ID" value="NZ_CP142523.1"/>
</dbReference>
<evidence type="ECO:0000259" key="2">
    <source>
        <dbReference type="Pfam" id="PF20469"/>
    </source>
</evidence>
<dbReference type="Pfam" id="PF20469">
    <property type="entry name" value="OLD-like_TOPRIM"/>
    <property type="match status" value="1"/>
</dbReference>
<dbReference type="PANTHER" id="PTHR43581">
    <property type="entry name" value="ATP/GTP PHOSPHATASE"/>
    <property type="match status" value="1"/>
</dbReference>
<dbReference type="Gene3D" id="3.40.50.300">
    <property type="entry name" value="P-loop containing nucleotide triphosphate hydrolases"/>
    <property type="match status" value="2"/>
</dbReference>
<dbReference type="Pfam" id="PF13175">
    <property type="entry name" value="AAA_15"/>
    <property type="match status" value="2"/>
</dbReference>
<dbReference type="CDD" id="cd01026">
    <property type="entry name" value="TOPRIM_OLD"/>
    <property type="match status" value="1"/>
</dbReference>
<dbReference type="Proteomes" id="UP001373909">
    <property type="component" value="Chromosome"/>
</dbReference>
<evidence type="ECO:0000259" key="1">
    <source>
        <dbReference type="Pfam" id="PF13175"/>
    </source>
</evidence>
<dbReference type="GO" id="GO:0004519">
    <property type="term" value="F:endonuclease activity"/>
    <property type="evidence" value="ECO:0007669"/>
    <property type="project" value="UniProtKB-KW"/>
</dbReference>
<reference evidence="3 4" key="1">
    <citation type="submission" date="2024-01" db="EMBL/GenBank/DDBJ databases">
        <title>Draft genome sequences of nine bacterial species from freshwater ponds near Washington, DC.</title>
        <authorList>
            <person name="Pavloudi C."/>
            <person name="Oliver L."/>
            <person name="Slattery K."/>
            <person name="Lissner G."/>
            <person name="Saw J.H."/>
        </authorList>
    </citation>
    <scope>NUCLEOTIDE SEQUENCE [LARGE SCALE GENOMIC DNA]</scope>
    <source>
        <strain evidence="4">TB1-E2</strain>
    </source>
</reference>